<dbReference type="Pfam" id="PF22595">
    <property type="entry name" value="CFAP107"/>
    <property type="match status" value="1"/>
</dbReference>
<feature type="region of interest" description="Disordered" evidence="9">
    <location>
        <begin position="106"/>
        <end position="136"/>
    </location>
</feature>
<evidence type="ECO:0000256" key="7">
    <source>
        <dbReference type="ARBA" id="ARBA00035003"/>
    </source>
</evidence>
<dbReference type="InParanoid" id="A7S6L1"/>
<name>A7S6L1_NEMVE</name>
<protein>
    <submittedName>
        <fullName evidence="10">Uncharacterized protein</fullName>
    </submittedName>
</protein>
<evidence type="ECO:0000256" key="6">
    <source>
        <dbReference type="ARBA" id="ARBA00023273"/>
    </source>
</evidence>
<evidence type="ECO:0000256" key="4">
    <source>
        <dbReference type="ARBA" id="ARBA00023069"/>
    </source>
</evidence>
<gene>
    <name evidence="10" type="ORF">NEMVEDRAFT_v1g207607</name>
</gene>
<evidence type="ECO:0000256" key="5">
    <source>
        <dbReference type="ARBA" id="ARBA00023212"/>
    </source>
</evidence>
<evidence type="ECO:0000256" key="2">
    <source>
        <dbReference type="ARBA" id="ARBA00022490"/>
    </source>
</evidence>
<comment type="subunit">
    <text evidence="8">Microtubule inner protein component of sperm flagellar doublet microtubules.</text>
</comment>
<dbReference type="InterPro" id="IPR037662">
    <property type="entry name" value="CFAP68/107"/>
</dbReference>
<comment type="subcellular location">
    <subcellularLocation>
        <location evidence="1">Cytoplasm</location>
        <location evidence="1">Cytoskeleton</location>
        <location evidence="1">Flagellum axoneme</location>
    </subcellularLocation>
</comment>
<proteinExistence type="predicted"/>
<organism evidence="10 11">
    <name type="scientific">Nematostella vectensis</name>
    <name type="common">Starlet sea anemone</name>
    <dbReference type="NCBI Taxonomy" id="45351"/>
    <lineage>
        <taxon>Eukaryota</taxon>
        <taxon>Metazoa</taxon>
        <taxon>Cnidaria</taxon>
        <taxon>Anthozoa</taxon>
        <taxon>Hexacorallia</taxon>
        <taxon>Actiniaria</taxon>
        <taxon>Edwardsiidae</taxon>
        <taxon>Nematostella</taxon>
    </lineage>
</organism>
<evidence type="ECO:0000313" key="11">
    <source>
        <dbReference type="Proteomes" id="UP000001593"/>
    </source>
</evidence>
<dbReference type="InterPro" id="IPR054709">
    <property type="entry name" value="CFAP107"/>
</dbReference>
<dbReference type="OrthoDB" id="8185227at2759"/>
<dbReference type="HOGENOM" id="CLU_100733_1_0_1"/>
<dbReference type="PANTHER" id="PTHR31180">
    <property type="entry name" value="CILIA- AND FLAGELLA-ASSOCIATED PROTEIN 107-RELATED"/>
    <property type="match status" value="1"/>
</dbReference>
<reference evidence="10 11" key="1">
    <citation type="journal article" date="2007" name="Science">
        <title>Sea anemone genome reveals ancestral eumetazoan gene repertoire and genomic organization.</title>
        <authorList>
            <person name="Putnam N.H."/>
            <person name="Srivastava M."/>
            <person name="Hellsten U."/>
            <person name="Dirks B."/>
            <person name="Chapman J."/>
            <person name="Salamov A."/>
            <person name="Terry A."/>
            <person name="Shapiro H."/>
            <person name="Lindquist E."/>
            <person name="Kapitonov V.V."/>
            <person name="Jurka J."/>
            <person name="Genikhovich G."/>
            <person name="Grigoriev I.V."/>
            <person name="Lucas S.M."/>
            <person name="Steele R.E."/>
            <person name="Finnerty J.R."/>
            <person name="Technau U."/>
            <person name="Martindale M.Q."/>
            <person name="Rokhsar D.S."/>
        </authorList>
    </citation>
    <scope>NUCLEOTIDE SEQUENCE [LARGE SCALE GENOMIC DNA]</scope>
    <source>
        <strain evidence="11">CH2 X CH6</strain>
    </source>
</reference>
<dbReference type="STRING" id="45351.A7S6L1"/>
<dbReference type="PhylomeDB" id="A7S6L1"/>
<keyword evidence="2" id="KW-0963">Cytoplasm</keyword>
<evidence type="ECO:0000313" key="10">
    <source>
        <dbReference type="EMBL" id="EDO40672.1"/>
    </source>
</evidence>
<feature type="compositionally biased region" description="Basic and acidic residues" evidence="9">
    <location>
        <begin position="112"/>
        <end position="136"/>
    </location>
</feature>
<accession>A7S6L1</accession>
<comment type="function">
    <text evidence="7">Microtubule inner protein (MIP) part of the dynein-decorated doublet microtubules (DMTs) in cilia axoneme, which is required for motile cilia beating.</text>
</comment>
<dbReference type="PANTHER" id="PTHR31180:SF2">
    <property type="entry name" value="CILIA- AND FLAGELLA-ASSOCIATED PROTEIN 107"/>
    <property type="match status" value="1"/>
</dbReference>
<sequence length="201" mass="23872">MPYNKDCKWTLPGWKIEPKYIDRVLIGNWFEERLQFPRDRSFGNSTQRQDFRNTKGRQPERILRRQLALRNWEGVGQQCLLNHHGNSYMTSGLSTHLTDYQHPMRVKSPGKRRWDGHQSSWKPEKLDRQVPESEKNRLLHRRNSTLPVIPTADMYSTETSSNFRTPTEIPQAIREPESVFKYRHRKSDVTPFSPVILRSNK</sequence>
<keyword evidence="6" id="KW-0966">Cell projection</keyword>
<dbReference type="AlphaFoldDB" id="A7S6L1"/>
<evidence type="ECO:0000256" key="8">
    <source>
        <dbReference type="ARBA" id="ARBA00046435"/>
    </source>
</evidence>
<keyword evidence="3" id="KW-0282">Flagellum</keyword>
<evidence type="ECO:0000256" key="1">
    <source>
        <dbReference type="ARBA" id="ARBA00004611"/>
    </source>
</evidence>
<dbReference type="Proteomes" id="UP000001593">
    <property type="component" value="Unassembled WGS sequence"/>
</dbReference>
<evidence type="ECO:0000256" key="3">
    <source>
        <dbReference type="ARBA" id="ARBA00022846"/>
    </source>
</evidence>
<dbReference type="GO" id="GO:0005879">
    <property type="term" value="C:axonemal microtubule"/>
    <property type="evidence" value="ECO:0000318"/>
    <property type="project" value="GO_Central"/>
</dbReference>
<keyword evidence="11" id="KW-1185">Reference proteome</keyword>
<dbReference type="KEGG" id="nve:5512393"/>
<dbReference type="OMA" id="WVPERID"/>
<keyword evidence="4" id="KW-0969">Cilium</keyword>
<keyword evidence="5" id="KW-0206">Cytoskeleton</keyword>
<dbReference type="GO" id="GO:0030317">
    <property type="term" value="P:flagellated sperm motility"/>
    <property type="evidence" value="ECO:0007669"/>
    <property type="project" value="InterPro"/>
</dbReference>
<dbReference type="EMBL" id="DS469588">
    <property type="protein sequence ID" value="EDO40672.1"/>
    <property type="molecule type" value="Genomic_DNA"/>
</dbReference>
<evidence type="ECO:0000256" key="9">
    <source>
        <dbReference type="SAM" id="MobiDB-lite"/>
    </source>
</evidence>